<feature type="region of interest" description="Disordered" evidence="1">
    <location>
        <begin position="1"/>
        <end position="29"/>
    </location>
</feature>
<organism evidence="2 3">
    <name type="scientific">Punica granatum</name>
    <name type="common">Pomegranate</name>
    <dbReference type="NCBI Taxonomy" id="22663"/>
    <lineage>
        <taxon>Eukaryota</taxon>
        <taxon>Viridiplantae</taxon>
        <taxon>Streptophyta</taxon>
        <taxon>Embryophyta</taxon>
        <taxon>Tracheophyta</taxon>
        <taxon>Spermatophyta</taxon>
        <taxon>Magnoliopsida</taxon>
        <taxon>eudicotyledons</taxon>
        <taxon>Gunneridae</taxon>
        <taxon>Pentapetalae</taxon>
        <taxon>rosids</taxon>
        <taxon>malvids</taxon>
        <taxon>Myrtales</taxon>
        <taxon>Lythraceae</taxon>
        <taxon>Punica</taxon>
    </lineage>
</organism>
<dbReference type="EMBL" id="PGOL01002804">
    <property type="protein sequence ID" value="PKI45016.1"/>
    <property type="molecule type" value="Genomic_DNA"/>
</dbReference>
<protein>
    <submittedName>
        <fullName evidence="2">Uncharacterized protein</fullName>
    </submittedName>
</protein>
<comment type="caution">
    <text evidence="2">The sequence shown here is derived from an EMBL/GenBank/DDBJ whole genome shotgun (WGS) entry which is preliminary data.</text>
</comment>
<feature type="region of interest" description="Disordered" evidence="1">
    <location>
        <begin position="47"/>
        <end position="68"/>
    </location>
</feature>
<sequence>MSGRAGVGAHAVTSERARGNEQASMRRARAWGARRWVTGVQRVHCSPESTVSAREQEEEDERIGARGGCPWVLRPKRRNREKALVSIGRAFEVHGSN</sequence>
<dbReference type="Proteomes" id="UP000233551">
    <property type="component" value="Unassembled WGS sequence"/>
</dbReference>
<dbReference type="AlphaFoldDB" id="A0A2I0INP4"/>
<evidence type="ECO:0000256" key="1">
    <source>
        <dbReference type="SAM" id="MobiDB-lite"/>
    </source>
</evidence>
<proteinExistence type="predicted"/>
<gene>
    <name evidence="2" type="ORF">CRG98_034588</name>
</gene>
<name>A0A2I0INP4_PUNGR</name>
<reference evidence="2 3" key="1">
    <citation type="submission" date="2017-11" db="EMBL/GenBank/DDBJ databases">
        <title>De-novo sequencing of pomegranate (Punica granatum L.) genome.</title>
        <authorList>
            <person name="Akparov Z."/>
            <person name="Amiraslanov A."/>
            <person name="Hajiyeva S."/>
            <person name="Abbasov M."/>
            <person name="Kaur K."/>
            <person name="Hamwieh A."/>
            <person name="Solovyev V."/>
            <person name="Salamov A."/>
            <person name="Braich B."/>
            <person name="Kosarev P."/>
            <person name="Mahmoud A."/>
            <person name="Hajiyev E."/>
            <person name="Babayeva S."/>
            <person name="Izzatullayeva V."/>
            <person name="Mammadov A."/>
            <person name="Mammadov A."/>
            <person name="Sharifova S."/>
            <person name="Ojaghi J."/>
            <person name="Eynullazada K."/>
            <person name="Bayramov B."/>
            <person name="Abdulazimova A."/>
            <person name="Shahmuradov I."/>
        </authorList>
    </citation>
    <scope>NUCLEOTIDE SEQUENCE [LARGE SCALE GENOMIC DNA]</scope>
    <source>
        <strain evidence="3">cv. AG2017</strain>
        <tissue evidence="2">Leaf</tissue>
    </source>
</reference>
<accession>A0A2I0INP4</accession>
<keyword evidence="3" id="KW-1185">Reference proteome</keyword>
<evidence type="ECO:0000313" key="2">
    <source>
        <dbReference type="EMBL" id="PKI45016.1"/>
    </source>
</evidence>
<evidence type="ECO:0000313" key="3">
    <source>
        <dbReference type="Proteomes" id="UP000233551"/>
    </source>
</evidence>